<protein>
    <submittedName>
        <fullName evidence="2">Uncharacterized protein</fullName>
    </submittedName>
</protein>
<feature type="region of interest" description="Disordered" evidence="1">
    <location>
        <begin position="378"/>
        <end position="400"/>
    </location>
</feature>
<gene>
    <name evidence="2" type="ORF">ABVK25_001580</name>
</gene>
<evidence type="ECO:0000256" key="1">
    <source>
        <dbReference type="SAM" id="MobiDB-lite"/>
    </source>
</evidence>
<dbReference type="Proteomes" id="UP001590951">
    <property type="component" value="Unassembled WGS sequence"/>
</dbReference>
<sequence length="400" mass="46794">MTKSEKLYEIHENLNAFRDGFFRGNPGRSNQLQVMHLRRWLDDLTFSCLNGLEKVYVEDASTLVRIILEREKEPFSQFILYQGVRVFVKDFQDDGTLTNALMVELFLYLQQQDCSEIYFESLLQRFIEPAISNFDLPRYASYIKTRSSRAFKGSLQNSRGQGEKETQSNPGGPIKAFYEYVSAHEQETPSRLLQKIQTQASGLTVEQLKEFLMSFLEEIITVVDVSSVGVQRCIQSLVTSYITRMVGKEPKKPSDWARPEEMKPDCYQKCVDCSKMNTFLRDPELQHHILPCEKTWHLKTKYHLFKYFEVDEVDHNPVAVAKTLNWWEEQQRKWESRASDALEALQKLPQAELKQCLTHRYDEIMDLRAVKVIDDSNESNNQAHYETRSTVPQKRTRDDL</sequence>
<reference evidence="2 3" key="1">
    <citation type="submission" date="2024-09" db="EMBL/GenBank/DDBJ databases">
        <title>Rethinking Asexuality: The Enigmatic Case of Functional Sexual Genes in Lepraria (Stereocaulaceae).</title>
        <authorList>
            <person name="Doellman M."/>
            <person name="Sun Y."/>
            <person name="Barcenas-Pena A."/>
            <person name="Lumbsch H.T."/>
            <person name="Grewe F."/>
        </authorList>
    </citation>
    <scope>NUCLEOTIDE SEQUENCE [LARGE SCALE GENOMIC DNA]</scope>
    <source>
        <strain evidence="2 3">Grewe 0041</strain>
    </source>
</reference>
<organism evidence="2 3">
    <name type="scientific">Lepraria finkii</name>
    <dbReference type="NCBI Taxonomy" id="1340010"/>
    <lineage>
        <taxon>Eukaryota</taxon>
        <taxon>Fungi</taxon>
        <taxon>Dikarya</taxon>
        <taxon>Ascomycota</taxon>
        <taxon>Pezizomycotina</taxon>
        <taxon>Lecanoromycetes</taxon>
        <taxon>OSLEUM clade</taxon>
        <taxon>Lecanoromycetidae</taxon>
        <taxon>Lecanorales</taxon>
        <taxon>Lecanorineae</taxon>
        <taxon>Stereocaulaceae</taxon>
        <taxon>Lepraria</taxon>
    </lineage>
</organism>
<accession>A0ABR4BJW4</accession>
<evidence type="ECO:0000313" key="2">
    <source>
        <dbReference type="EMBL" id="KAL2057963.1"/>
    </source>
</evidence>
<comment type="caution">
    <text evidence="2">The sequence shown here is derived from an EMBL/GenBank/DDBJ whole genome shotgun (WGS) entry which is preliminary data.</text>
</comment>
<proteinExistence type="predicted"/>
<keyword evidence="3" id="KW-1185">Reference proteome</keyword>
<evidence type="ECO:0000313" key="3">
    <source>
        <dbReference type="Proteomes" id="UP001590951"/>
    </source>
</evidence>
<feature type="region of interest" description="Disordered" evidence="1">
    <location>
        <begin position="153"/>
        <end position="173"/>
    </location>
</feature>
<feature type="compositionally biased region" description="Polar residues" evidence="1">
    <location>
        <begin position="378"/>
        <end position="393"/>
    </location>
</feature>
<name>A0ABR4BJW4_9LECA</name>
<dbReference type="EMBL" id="JBHFEH010000003">
    <property type="protein sequence ID" value="KAL2057963.1"/>
    <property type="molecule type" value="Genomic_DNA"/>
</dbReference>